<feature type="domain" description="Peptidase A1" evidence="3">
    <location>
        <begin position="73"/>
        <end position="465"/>
    </location>
</feature>
<dbReference type="GO" id="GO:0006508">
    <property type="term" value="P:proteolysis"/>
    <property type="evidence" value="ECO:0007669"/>
    <property type="project" value="InterPro"/>
</dbReference>
<dbReference type="InterPro" id="IPR021109">
    <property type="entry name" value="Peptidase_aspartic_dom_sf"/>
</dbReference>
<sequence>MAQLGLLFSTLFWFLFFVLSVFASPLEPRQLQRPKRTENGVHIPIFRTVSRGLRQRGELTGAIGLGDDADVSYSFLVTVGGMESPLVLDTGSSDLWMASDACKNCKTNLPLFPQASFLSTGWSVNLQYGDSHTGTHASGLVGTDGIVFAGISVPNQYFAAINNTNTNVLRTGSAGIFGLGFALNSVIWNEVFANKFMSQSSSRRSISPRRLSSSSNYGTRFFPNLQNLISGAQKRATSAEALTSAVLESYSTYGPAVTRMVTTNSLSSAMFTISLQRDTMDIGGNAGILSLGELPAGVQESALTWAPVRKYPSALQAPANSPNETYPIAWEIFIDDVFLDGARLPRSNLSSSSIALSGLIDTGNSLIRGPGDVVKMINSQVGKTFDCTTPHTLAFSIGGKLFPIDARDFASPASKKNVSQCSANVVETDSPVVGQGYQYSWSLGDPFIKGVLASFYYAALKTAVDSAISNNGGKEYTTSDVAPTGVVEGSVGPSGVPQAVGKIETNGVRRKAGNLLLVLAVPVIAWLAS</sequence>
<evidence type="ECO:0000256" key="2">
    <source>
        <dbReference type="SAM" id="SignalP"/>
    </source>
</evidence>
<gene>
    <name evidence="4" type="ORF">MSAN_02418200</name>
</gene>
<dbReference type="AlphaFoldDB" id="A0A8H6X3P0"/>
<dbReference type="PRINTS" id="PR00792">
    <property type="entry name" value="PEPSIN"/>
</dbReference>
<dbReference type="OrthoDB" id="3089at2759"/>
<dbReference type="SUPFAM" id="SSF50630">
    <property type="entry name" value="Acid proteases"/>
    <property type="match status" value="1"/>
</dbReference>
<dbReference type="Proteomes" id="UP000623467">
    <property type="component" value="Unassembled WGS sequence"/>
</dbReference>
<dbReference type="PROSITE" id="PS51767">
    <property type="entry name" value="PEPTIDASE_A1"/>
    <property type="match status" value="1"/>
</dbReference>
<dbReference type="EMBL" id="JACAZH010000054">
    <property type="protein sequence ID" value="KAF7333592.1"/>
    <property type="molecule type" value="Genomic_DNA"/>
</dbReference>
<dbReference type="InterPro" id="IPR001461">
    <property type="entry name" value="Aspartic_peptidase_A1"/>
</dbReference>
<comment type="caution">
    <text evidence="4">The sequence shown here is derived from an EMBL/GenBank/DDBJ whole genome shotgun (WGS) entry which is preliminary data.</text>
</comment>
<dbReference type="InterPro" id="IPR033121">
    <property type="entry name" value="PEPTIDASE_A1"/>
</dbReference>
<keyword evidence="2" id="KW-0732">Signal</keyword>
<dbReference type="PANTHER" id="PTHR47966">
    <property type="entry name" value="BETA-SITE APP-CLEAVING ENZYME, ISOFORM A-RELATED"/>
    <property type="match status" value="1"/>
</dbReference>
<feature type="signal peptide" evidence="2">
    <location>
        <begin position="1"/>
        <end position="23"/>
    </location>
</feature>
<dbReference type="PANTHER" id="PTHR47966:SF51">
    <property type="entry name" value="BETA-SITE APP-CLEAVING ENZYME, ISOFORM A-RELATED"/>
    <property type="match status" value="1"/>
</dbReference>
<organism evidence="4 5">
    <name type="scientific">Mycena sanguinolenta</name>
    <dbReference type="NCBI Taxonomy" id="230812"/>
    <lineage>
        <taxon>Eukaryota</taxon>
        <taxon>Fungi</taxon>
        <taxon>Dikarya</taxon>
        <taxon>Basidiomycota</taxon>
        <taxon>Agaricomycotina</taxon>
        <taxon>Agaricomycetes</taxon>
        <taxon>Agaricomycetidae</taxon>
        <taxon>Agaricales</taxon>
        <taxon>Marasmiineae</taxon>
        <taxon>Mycenaceae</taxon>
        <taxon>Mycena</taxon>
    </lineage>
</organism>
<protein>
    <submittedName>
        <fullName evidence="4">Peptidase A1 domain-containing protein</fullName>
    </submittedName>
</protein>
<keyword evidence="5" id="KW-1185">Reference proteome</keyword>
<proteinExistence type="inferred from homology"/>
<dbReference type="Gene3D" id="2.40.70.10">
    <property type="entry name" value="Acid Proteases"/>
    <property type="match status" value="2"/>
</dbReference>
<accession>A0A8H6X3P0</accession>
<evidence type="ECO:0000259" key="3">
    <source>
        <dbReference type="PROSITE" id="PS51767"/>
    </source>
</evidence>
<dbReference type="CDD" id="cd05471">
    <property type="entry name" value="pepsin_like"/>
    <property type="match status" value="1"/>
</dbReference>
<evidence type="ECO:0000313" key="4">
    <source>
        <dbReference type="EMBL" id="KAF7333592.1"/>
    </source>
</evidence>
<evidence type="ECO:0000313" key="5">
    <source>
        <dbReference type="Proteomes" id="UP000623467"/>
    </source>
</evidence>
<feature type="chain" id="PRO_5034286849" evidence="2">
    <location>
        <begin position="24"/>
        <end position="529"/>
    </location>
</feature>
<comment type="similarity">
    <text evidence="1">Belongs to the peptidase A1 family.</text>
</comment>
<dbReference type="Pfam" id="PF00026">
    <property type="entry name" value="Asp"/>
    <property type="match status" value="2"/>
</dbReference>
<dbReference type="GO" id="GO:0004190">
    <property type="term" value="F:aspartic-type endopeptidase activity"/>
    <property type="evidence" value="ECO:0007669"/>
    <property type="project" value="InterPro"/>
</dbReference>
<dbReference type="InterPro" id="IPR034164">
    <property type="entry name" value="Pepsin-like_dom"/>
</dbReference>
<reference evidence="4" key="1">
    <citation type="submission" date="2020-05" db="EMBL/GenBank/DDBJ databases">
        <title>Mycena genomes resolve the evolution of fungal bioluminescence.</title>
        <authorList>
            <person name="Tsai I.J."/>
        </authorList>
    </citation>
    <scope>NUCLEOTIDE SEQUENCE</scope>
    <source>
        <strain evidence="4">160909Yilan</strain>
    </source>
</reference>
<evidence type="ECO:0000256" key="1">
    <source>
        <dbReference type="ARBA" id="ARBA00007447"/>
    </source>
</evidence>
<name>A0A8H6X3P0_9AGAR</name>